<evidence type="ECO:0000259" key="14">
    <source>
        <dbReference type="PROSITE" id="PS50929"/>
    </source>
</evidence>
<dbReference type="PANTHER" id="PTHR43394:SF27">
    <property type="entry name" value="ATP-DEPENDENT TRANSLOCASE ABCB1-LIKE"/>
    <property type="match status" value="1"/>
</dbReference>
<dbReference type="PROSITE" id="PS00211">
    <property type="entry name" value="ABC_TRANSPORTER_1"/>
    <property type="match status" value="2"/>
</dbReference>
<feature type="transmembrane region" description="Helical" evidence="12">
    <location>
        <begin position="118"/>
        <end position="142"/>
    </location>
</feature>
<evidence type="ECO:0000256" key="5">
    <source>
        <dbReference type="ARBA" id="ARBA00022737"/>
    </source>
</evidence>
<proteinExistence type="evidence at transcript level"/>
<dbReference type="Pfam" id="PF00664">
    <property type="entry name" value="ABC_membrane"/>
    <property type="match status" value="2"/>
</dbReference>
<dbReference type="GO" id="GO:0005524">
    <property type="term" value="F:ATP binding"/>
    <property type="evidence" value="ECO:0007669"/>
    <property type="project" value="UniProtKB-KW"/>
</dbReference>
<evidence type="ECO:0000313" key="15">
    <source>
        <dbReference type="EMBL" id="QNH67865.1"/>
    </source>
</evidence>
<dbReference type="Gene3D" id="1.20.1560.10">
    <property type="entry name" value="ABC transporter type 1, transmembrane domain"/>
    <property type="match status" value="1"/>
</dbReference>
<feature type="transmembrane region" description="Helical" evidence="12">
    <location>
        <begin position="1029"/>
        <end position="1048"/>
    </location>
</feature>
<dbReference type="InterPro" id="IPR027417">
    <property type="entry name" value="P-loop_NTPase"/>
</dbReference>
<dbReference type="EMBL" id="MT524810">
    <property type="protein sequence ID" value="QNH67865.1"/>
    <property type="molecule type" value="mRNA"/>
</dbReference>
<evidence type="ECO:0000256" key="4">
    <source>
        <dbReference type="ARBA" id="ARBA00022692"/>
    </source>
</evidence>
<keyword evidence="7 15" id="KW-0067">ATP-binding</keyword>
<feature type="transmembrane region" description="Helical" evidence="12">
    <location>
        <begin position="257"/>
        <end position="276"/>
    </location>
</feature>
<dbReference type="CDD" id="cd18577">
    <property type="entry name" value="ABC_6TM_Pgp_ABCB1_D1_like"/>
    <property type="match status" value="1"/>
</dbReference>
<evidence type="ECO:0000259" key="13">
    <source>
        <dbReference type="PROSITE" id="PS50893"/>
    </source>
</evidence>
<feature type="transmembrane region" description="Helical" evidence="12">
    <location>
        <begin position="405"/>
        <end position="426"/>
    </location>
</feature>
<feature type="transmembrane region" description="Helical" evidence="12">
    <location>
        <begin position="908"/>
        <end position="935"/>
    </location>
</feature>
<feature type="transmembrane region" description="Helical" evidence="12">
    <location>
        <begin position="182"/>
        <end position="205"/>
    </location>
</feature>
<reference evidence="15" key="2">
    <citation type="submission" date="2020-05" db="EMBL/GenBank/DDBJ databases">
        <authorList>
            <person name="Kang H.-M."/>
            <person name="Kim M.-S."/>
            <person name="Lee J.-S."/>
        </authorList>
    </citation>
    <scope>NUCLEOTIDE SEQUENCE</scope>
</reference>
<dbReference type="SUPFAM" id="SSF52540">
    <property type="entry name" value="P-loop containing nucleoside triphosphate hydrolases"/>
    <property type="match status" value="2"/>
</dbReference>
<feature type="domain" description="ABC transporter" evidence="13">
    <location>
        <begin position="466"/>
        <end position="702"/>
    </location>
</feature>
<accession>A0A7H9SMP7</accession>
<sequence length="1340" mass="148596">MSSVNNEGPCEGVRGAKHRIRSQLTKCEARRNFLFNRVVKKWNMLPQRVVTASSVNKFKNNDWIMSKKRSTKMGVETIKLSNLKDDKSEEKKKKENDIKPRENVSFLKLFRYASKIDILFMFFGTIGALANGATMPLMMLVYSNIIDGFTDNAKVCNVSLLSNITNSVMYENPLTSRLKDQVIYLIILGFTTMVLSYFQVAFWLMPSQKQARAIRKALFSSILKQDIGWFDVYKSGELTNRLTDDVDKIKDAFGDKFGNAIQNLATFIGGIVIGFVKGWKLTLVILSLSPLILASAVMFTKIAEVLTSNELKSYAKAGAVAEEVFTAIRTVFAFNGAQKEHVRYEKKLDEAKKFGIRKATINGLLMGFIWIVINGAYALGFWYGWTLSLKIDPNTGLPEYTIGKILLVFFSIIIAIFSLGNAGPFIGTLATGRGAAFEVFKIIDRKPTIDTSSEEGNKPIDVTGNIEFENINFNYPSRPDIKILNGLSLNIKSGSTVALVGSSGCGKSTCIQLIQRFYDPLEGRVKLDGNDLRSLNVKWLRSQIGVVNQEPILFSTTIKENIRFGKENVTDEEIFEAAKNANAHEFIMSLPEKYDTMVGDRGGQLSGGQKQRIAIARALVRNPKVLLLDEATSALDNESESIVQAALDRARLGRTTIIVAHRLSTILNADVIFAFEEGKVKEYGTHANLMDKKGLYYKLVVTQQAGMDSQSSLRKINPIIENASKSNLEKQVSAMGNKIEPDSNEKSLKKEEKKKDVSMLKVFKLNAPEWYFILIGCVASLISGAVQPAFSIVFSKAIAIFSECDEKKQEQSIILYSVLFIVFGVVTFFSNLLQNSMFGISGENLTKRLRSMGFKTMLKQEIAWFDSPDNSVGKLCTKLAVEAAAVQGATGIRVGALLMNIGNLGIGLVLALVYGWAIALTILAFVPFMIIGGVLQTKMLTGFSGKDKEVLEDAGKISIETISNIRTVTIFNKENHFWNLYSKKLDIPYKAAIRSSNISAFMLGFTSSITFYAMAAAFALGAHLVEKNLFGMTFENIMLVFSCIIFGAQSVGQASSLMPDYAKAKTSVNSIFELFERQTKINNYESSNGITIEDKDLKTDISVESVEFCYPNRPDAKILKSLDLKVKEGQRIAFVGSSGCGKSTVTQLFERFYDPDNGNIKLNGINLTDYNLHWLRSKFGIVSQEPILFDMSIHENIAYGDNSRQVTREEVIEAAKKANIHDFISKLPHGYETNVGSKGTQLSGGQKQRVAIARALIRDPKILLLDEATSALDTESEKIVQEALDRAQQGRTCIVIAHRLSTIKDSDVIYVLQNGVVTEMGSHEELMNIGGFYAKLNGKL</sequence>
<dbReference type="InterPro" id="IPR011527">
    <property type="entry name" value="ABC1_TM_dom"/>
</dbReference>
<dbReference type="InterPro" id="IPR017871">
    <property type="entry name" value="ABC_transporter-like_CS"/>
</dbReference>
<feature type="transmembrane region" description="Helical" evidence="12">
    <location>
        <begin position="998"/>
        <end position="1022"/>
    </location>
</feature>
<reference evidence="15" key="1">
    <citation type="journal article" date="2020" name="Comp. Biochem. Physiol. Part D Genomics Proteomics">
        <title>The genome of the marine monogonont rotifer Brachionus rotundiformis and insight into species-specific detoxification components in Brachionus spp.</title>
        <authorList>
            <person name="Kang H.M."/>
            <person name="Kim M.S."/>
            <person name="Choi B.S."/>
            <person name="Kim D.H."/>
            <person name="Kim H.J."/>
            <person name="Hwang U.K."/>
            <person name="Hagiwara A."/>
            <person name="Lee J.S."/>
        </authorList>
    </citation>
    <scope>NUCLEOTIDE SEQUENCE</scope>
</reference>
<dbReference type="GO" id="GO:0005743">
    <property type="term" value="C:mitochondrial inner membrane"/>
    <property type="evidence" value="ECO:0007669"/>
    <property type="project" value="TreeGrafter"/>
</dbReference>
<evidence type="ECO:0000256" key="8">
    <source>
        <dbReference type="ARBA" id="ARBA00022967"/>
    </source>
</evidence>
<dbReference type="CDD" id="cd03249">
    <property type="entry name" value="ABC_MTABC3_MDL1_MDL2"/>
    <property type="match status" value="2"/>
</dbReference>
<protein>
    <submittedName>
        <fullName evidence="15">ATP-binding cassette transporter subfamily B member 1 X1</fullName>
    </submittedName>
</protein>
<dbReference type="GO" id="GO:0090374">
    <property type="term" value="P:oligopeptide export from mitochondrion"/>
    <property type="evidence" value="ECO:0007669"/>
    <property type="project" value="TreeGrafter"/>
</dbReference>
<dbReference type="CDD" id="cd18578">
    <property type="entry name" value="ABC_6TM_Pgp_ABCB1_D2_like"/>
    <property type="match status" value="1"/>
</dbReference>
<keyword evidence="3" id="KW-0813">Transport</keyword>
<dbReference type="InterPro" id="IPR003593">
    <property type="entry name" value="AAA+_ATPase"/>
</dbReference>
<dbReference type="FunFam" id="3.40.50.300:FF:000479">
    <property type="entry name" value="Multidrug resistance protein 1A"/>
    <property type="match status" value="2"/>
</dbReference>
<dbReference type="SMART" id="SM00382">
    <property type="entry name" value="AAA"/>
    <property type="match status" value="2"/>
</dbReference>
<keyword evidence="8" id="KW-1278">Translocase</keyword>
<dbReference type="InterPro" id="IPR039421">
    <property type="entry name" value="Type_1_exporter"/>
</dbReference>
<feature type="domain" description="ABC transmembrane type-1" evidence="14">
    <location>
        <begin position="122"/>
        <end position="431"/>
    </location>
</feature>
<evidence type="ECO:0000256" key="2">
    <source>
        <dbReference type="ARBA" id="ARBA00007577"/>
    </source>
</evidence>
<feature type="transmembrane region" description="Helical" evidence="12">
    <location>
        <begin position="282"/>
        <end position="303"/>
    </location>
</feature>
<dbReference type="InterPro" id="IPR036640">
    <property type="entry name" value="ABC1_TM_sf"/>
</dbReference>
<keyword evidence="6" id="KW-0547">Nucleotide-binding</keyword>
<evidence type="ECO:0000256" key="11">
    <source>
        <dbReference type="ARBA" id="ARBA00023180"/>
    </source>
</evidence>
<name>A0A7H9SMP7_9BILA</name>
<dbReference type="PROSITE" id="PS50929">
    <property type="entry name" value="ABC_TM1F"/>
    <property type="match status" value="2"/>
</dbReference>
<dbReference type="FunFam" id="1.20.1560.10:FF:000018">
    <property type="entry name" value="ATP-binding cassette subfamily B member 11"/>
    <property type="match status" value="1"/>
</dbReference>
<organism evidence="15">
    <name type="scientific">Brachionus rotundiformis</name>
    <dbReference type="NCBI Taxonomy" id="96890"/>
    <lineage>
        <taxon>Eukaryota</taxon>
        <taxon>Metazoa</taxon>
        <taxon>Spiralia</taxon>
        <taxon>Gnathifera</taxon>
        <taxon>Rotifera</taxon>
        <taxon>Eurotatoria</taxon>
        <taxon>Monogononta</taxon>
        <taxon>Pseudotrocha</taxon>
        <taxon>Ploima</taxon>
        <taxon>Brachionidae</taxon>
        <taxon>Brachionus</taxon>
    </lineage>
</organism>
<dbReference type="GO" id="GO:0016887">
    <property type="term" value="F:ATP hydrolysis activity"/>
    <property type="evidence" value="ECO:0007669"/>
    <property type="project" value="InterPro"/>
</dbReference>
<dbReference type="Gene3D" id="3.40.50.300">
    <property type="entry name" value="P-loop containing nucleotide triphosphate hydrolases"/>
    <property type="match status" value="2"/>
</dbReference>
<feature type="transmembrane region" description="Helical" evidence="12">
    <location>
        <begin position="813"/>
        <end position="833"/>
    </location>
</feature>
<keyword evidence="5" id="KW-0677">Repeat</keyword>
<keyword evidence="11" id="KW-0325">Glycoprotein</keyword>
<keyword evidence="9 12" id="KW-1133">Transmembrane helix</keyword>
<comment type="similarity">
    <text evidence="2">Belongs to the ABC transporter superfamily. ABCB family. Multidrug resistance exporter (TC 3.A.1.201) subfamily.</text>
</comment>
<feature type="domain" description="ABC transmembrane type-1" evidence="14">
    <location>
        <begin position="774"/>
        <end position="1063"/>
    </location>
</feature>
<keyword evidence="4 12" id="KW-0812">Transmembrane</keyword>
<dbReference type="Pfam" id="PF00005">
    <property type="entry name" value="ABC_tran"/>
    <property type="match status" value="2"/>
</dbReference>
<evidence type="ECO:0000256" key="3">
    <source>
        <dbReference type="ARBA" id="ARBA00022448"/>
    </source>
</evidence>
<evidence type="ECO:0000256" key="7">
    <source>
        <dbReference type="ARBA" id="ARBA00022840"/>
    </source>
</evidence>
<feature type="domain" description="ABC transporter" evidence="13">
    <location>
        <begin position="1101"/>
        <end position="1339"/>
    </location>
</feature>
<evidence type="ECO:0000256" key="12">
    <source>
        <dbReference type="SAM" id="Phobius"/>
    </source>
</evidence>
<dbReference type="InterPro" id="IPR003439">
    <property type="entry name" value="ABC_transporter-like_ATP-bd"/>
</dbReference>
<dbReference type="SUPFAM" id="SSF90123">
    <property type="entry name" value="ABC transporter transmembrane region"/>
    <property type="match status" value="2"/>
</dbReference>
<dbReference type="PANTHER" id="PTHR43394">
    <property type="entry name" value="ATP-DEPENDENT PERMEASE MDL1, MITOCHONDRIAL"/>
    <property type="match status" value="1"/>
</dbReference>
<keyword evidence="10 12" id="KW-0472">Membrane</keyword>
<feature type="transmembrane region" description="Helical" evidence="12">
    <location>
        <begin position="770"/>
        <end position="793"/>
    </location>
</feature>
<dbReference type="GO" id="GO:0015421">
    <property type="term" value="F:ABC-type oligopeptide transporter activity"/>
    <property type="evidence" value="ECO:0007669"/>
    <property type="project" value="TreeGrafter"/>
</dbReference>
<evidence type="ECO:0000256" key="9">
    <source>
        <dbReference type="ARBA" id="ARBA00022989"/>
    </source>
</evidence>
<dbReference type="FunFam" id="1.20.1560.10:FF:000009">
    <property type="entry name" value="ABC transporter B family member 1"/>
    <property type="match status" value="1"/>
</dbReference>
<feature type="transmembrane region" description="Helical" evidence="12">
    <location>
        <begin position="363"/>
        <end position="385"/>
    </location>
</feature>
<evidence type="ECO:0000256" key="10">
    <source>
        <dbReference type="ARBA" id="ARBA00023136"/>
    </source>
</evidence>
<evidence type="ECO:0000256" key="1">
    <source>
        <dbReference type="ARBA" id="ARBA00004141"/>
    </source>
</evidence>
<comment type="subcellular location">
    <subcellularLocation>
        <location evidence="1">Membrane</location>
        <topology evidence="1">Multi-pass membrane protein</topology>
    </subcellularLocation>
</comment>
<dbReference type="PROSITE" id="PS50893">
    <property type="entry name" value="ABC_TRANSPORTER_2"/>
    <property type="match status" value="2"/>
</dbReference>
<evidence type="ECO:0000256" key="6">
    <source>
        <dbReference type="ARBA" id="ARBA00022741"/>
    </source>
</evidence>